<evidence type="ECO:0000256" key="2">
    <source>
        <dbReference type="ARBA" id="ARBA00023315"/>
    </source>
</evidence>
<keyword evidence="1 3" id="KW-0808">Transferase</keyword>
<dbReference type="GO" id="GO:0016747">
    <property type="term" value="F:acyltransferase activity, transferring groups other than amino-acyl groups"/>
    <property type="evidence" value="ECO:0007669"/>
    <property type="project" value="InterPro"/>
</dbReference>
<dbReference type="PANTHER" id="PTHR43072">
    <property type="entry name" value="N-ACETYLTRANSFERASE"/>
    <property type="match status" value="1"/>
</dbReference>
<protein>
    <submittedName>
        <fullName evidence="3">GNAT family N-acetyltransferase</fullName>
    </submittedName>
</protein>
<dbReference type="Proteomes" id="UP000478636">
    <property type="component" value="Unassembled WGS sequence"/>
</dbReference>
<evidence type="ECO:0000313" key="4">
    <source>
        <dbReference type="Proteomes" id="UP000478636"/>
    </source>
</evidence>
<gene>
    <name evidence="3" type="ORF">GQS40_09325</name>
</gene>
<dbReference type="AlphaFoldDB" id="A0A6L7AE53"/>
<dbReference type="RefSeq" id="WP_010001438.1">
    <property type="nucleotide sequence ID" value="NZ_BJMJ01000021.1"/>
</dbReference>
<dbReference type="Pfam" id="PF13420">
    <property type="entry name" value="Acetyltransf_4"/>
    <property type="match status" value="1"/>
</dbReference>
<dbReference type="InterPro" id="IPR016181">
    <property type="entry name" value="Acyl_CoA_acyltransferase"/>
</dbReference>
<accession>A0A6L7AE53</accession>
<comment type="caution">
    <text evidence="3">The sequence shown here is derived from an EMBL/GenBank/DDBJ whole genome shotgun (WGS) entry which is preliminary data.</text>
</comment>
<dbReference type="InterPro" id="IPR000182">
    <property type="entry name" value="GNAT_dom"/>
</dbReference>
<name>A0A6L7AE53_LEULA</name>
<evidence type="ECO:0000256" key="1">
    <source>
        <dbReference type="ARBA" id="ARBA00022679"/>
    </source>
</evidence>
<reference evidence="3 4" key="1">
    <citation type="submission" date="2019-12" db="EMBL/GenBank/DDBJ databases">
        <title>Complete genome sequence of Leuconostoc lactis strain AVN1 provides insights into metabolic potential.</title>
        <authorList>
            <person name="Besrour N."/>
            <person name="Najjari A."/>
            <person name="Fhoula I."/>
            <person name="Jaballah S."/>
            <person name="Klibi N."/>
            <person name="Ouzari H.I."/>
        </authorList>
    </citation>
    <scope>NUCLEOTIDE SEQUENCE [LARGE SCALE GENOMIC DNA]</scope>
    <source>
        <strain evidence="3 4">AVN1</strain>
    </source>
</reference>
<keyword evidence="2" id="KW-0012">Acyltransferase</keyword>
<dbReference type="PANTHER" id="PTHR43072:SF23">
    <property type="entry name" value="UPF0039 PROTEIN C11D3.02C"/>
    <property type="match status" value="1"/>
</dbReference>
<dbReference type="Gene3D" id="3.40.630.30">
    <property type="match status" value="1"/>
</dbReference>
<sequence length="181" mass="20585">MIIRIATKNDAQQLLDIYAPYVLDSTFTFEYDIPSLQTFEQRITTTLQTHPYLVAEDNNKILGYAYAHPLNEREAYQWTAELSVYVGSTAKGRGVGKQLYQALEQYLKEQNVIQTIAVITAENTRSIAFHEHFGYHQVGQLTQVGFKHGKWLDVAWLQKSLATPTDTPAPFIPFSQLTSRA</sequence>
<organism evidence="3 4">
    <name type="scientific">Leuconostoc lactis</name>
    <dbReference type="NCBI Taxonomy" id="1246"/>
    <lineage>
        <taxon>Bacteria</taxon>
        <taxon>Bacillati</taxon>
        <taxon>Bacillota</taxon>
        <taxon>Bacilli</taxon>
        <taxon>Lactobacillales</taxon>
        <taxon>Lactobacillaceae</taxon>
        <taxon>Leuconostoc</taxon>
    </lineage>
</organism>
<dbReference type="EMBL" id="WSZI01000015">
    <property type="protein sequence ID" value="MWN21519.1"/>
    <property type="molecule type" value="Genomic_DNA"/>
</dbReference>
<evidence type="ECO:0000313" key="3">
    <source>
        <dbReference type="EMBL" id="MWN21519.1"/>
    </source>
</evidence>
<dbReference type="CDD" id="cd04301">
    <property type="entry name" value="NAT_SF"/>
    <property type="match status" value="1"/>
</dbReference>
<proteinExistence type="predicted"/>
<dbReference type="PROSITE" id="PS51186">
    <property type="entry name" value="GNAT"/>
    <property type="match status" value="1"/>
</dbReference>
<dbReference type="SUPFAM" id="SSF55729">
    <property type="entry name" value="Acyl-CoA N-acyltransferases (Nat)"/>
    <property type="match status" value="1"/>
</dbReference>